<comment type="subcellular location">
    <subcellularLocation>
        <location evidence="1">Membrane</location>
        <topology evidence="1">Single-pass type I membrane protein</topology>
    </subcellularLocation>
</comment>
<evidence type="ECO:0000256" key="1">
    <source>
        <dbReference type="ARBA" id="ARBA00004479"/>
    </source>
</evidence>
<evidence type="ECO:0000313" key="12">
    <source>
        <dbReference type="EMBL" id="KOM50732.1"/>
    </source>
</evidence>
<dbReference type="PANTHER" id="PTHR27000:SF679">
    <property type="entry name" value="OS01G0170300 PROTEIN"/>
    <property type="match status" value="1"/>
</dbReference>
<dbReference type="Gramene" id="KOM50732">
    <property type="protein sequence ID" value="KOM50732"/>
    <property type="gene ID" value="LR48_Vigan08g155900"/>
</dbReference>
<keyword evidence="4" id="KW-0732">Signal</keyword>
<keyword evidence="5" id="KW-0677">Repeat</keyword>
<evidence type="ECO:0000313" key="13">
    <source>
        <dbReference type="Proteomes" id="UP000053144"/>
    </source>
</evidence>
<keyword evidence="8" id="KW-0675">Receptor</keyword>
<dbReference type="PANTHER" id="PTHR27000">
    <property type="entry name" value="LEUCINE-RICH REPEAT RECEPTOR-LIKE PROTEIN KINASE FAMILY PROTEIN-RELATED"/>
    <property type="match status" value="1"/>
</dbReference>
<evidence type="ECO:0000256" key="7">
    <source>
        <dbReference type="ARBA" id="ARBA00023136"/>
    </source>
</evidence>
<keyword evidence="9" id="KW-0325">Glycoprotein</keyword>
<organism evidence="12 13">
    <name type="scientific">Phaseolus angularis</name>
    <name type="common">Azuki bean</name>
    <name type="synonym">Vigna angularis</name>
    <dbReference type="NCBI Taxonomy" id="3914"/>
    <lineage>
        <taxon>Eukaryota</taxon>
        <taxon>Viridiplantae</taxon>
        <taxon>Streptophyta</taxon>
        <taxon>Embryophyta</taxon>
        <taxon>Tracheophyta</taxon>
        <taxon>Spermatophyta</taxon>
        <taxon>Magnoliopsida</taxon>
        <taxon>eudicotyledons</taxon>
        <taxon>Gunneridae</taxon>
        <taxon>Pentapetalae</taxon>
        <taxon>rosids</taxon>
        <taxon>fabids</taxon>
        <taxon>Fabales</taxon>
        <taxon>Fabaceae</taxon>
        <taxon>Papilionoideae</taxon>
        <taxon>50 kb inversion clade</taxon>
        <taxon>NPAAA clade</taxon>
        <taxon>indigoferoid/millettioid clade</taxon>
        <taxon>Phaseoleae</taxon>
        <taxon>Vigna</taxon>
    </lineage>
</organism>
<evidence type="ECO:0000256" key="3">
    <source>
        <dbReference type="ARBA" id="ARBA00022692"/>
    </source>
</evidence>
<reference evidence="13" key="1">
    <citation type="journal article" date="2015" name="Proc. Natl. Acad. Sci. U.S.A.">
        <title>Genome sequencing of adzuki bean (Vigna angularis) provides insight into high starch and low fat accumulation and domestication.</title>
        <authorList>
            <person name="Yang K."/>
            <person name="Tian Z."/>
            <person name="Chen C."/>
            <person name="Luo L."/>
            <person name="Zhao B."/>
            <person name="Wang Z."/>
            <person name="Yu L."/>
            <person name="Li Y."/>
            <person name="Sun Y."/>
            <person name="Li W."/>
            <person name="Chen Y."/>
            <person name="Li Y."/>
            <person name="Zhang Y."/>
            <person name="Ai D."/>
            <person name="Zhao J."/>
            <person name="Shang C."/>
            <person name="Ma Y."/>
            <person name="Wu B."/>
            <person name="Wang M."/>
            <person name="Gao L."/>
            <person name="Sun D."/>
            <person name="Zhang P."/>
            <person name="Guo F."/>
            <person name="Wang W."/>
            <person name="Li Y."/>
            <person name="Wang J."/>
            <person name="Varshney R.K."/>
            <person name="Wang J."/>
            <person name="Ling H.Q."/>
            <person name="Wan P."/>
        </authorList>
    </citation>
    <scope>NUCLEOTIDE SEQUENCE</scope>
    <source>
        <strain evidence="13">cv. Jingnong 6</strain>
    </source>
</reference>
<dbReference type="AlphaFoldDB" id="A0A0L9V723"/>
<sequence>MLEVYNSLQATFNLLNKQELYFAMNLEQDGKVSYANGIVLNKLLPTVTEPILVVCLFQPYTPYTTIRNRECNNWRKFTPPYFGSEQDKISSDPKFGEDKDEQQTRNVANNNLEGTIPRNISSCKNLNLLNVHGNKLNETIPPALQSLEHDLFGAVTLFKAAILGITLGALVILLMVFLAACRPHSPPFHDGSLDKPASAPQRLILLLELLTGRKAVDNESNLHHLGFEKNSS</sequence>
<evidence type="ECO:0000256" key="8">
    <source>
        <dbReference type="ARBA" id="ARBA00023170"/>
    </source>
</evidence>
<keyword evidence="6 11" id="KW-1133">Transmembrane helix</keyword>
<protein>
    <submittedName>
        <fullName evidence="12">Uncharacterized protein</fullName>
    </submittedName>
</protein>
<evidence type="ECO:0000256" key="5">
    <source>
        <dbReference type="ARBA" id="ARBA00022737"/>
    </source>
</evidence>
<evidence type="ECO:0000256" key="11">
    <source>
        <dbReference type="SAM" id="Phobius"/>
    </source>
</evidence>
<dbReference type="Gene3D" id="3.80.10.10">
    <property type="entry name" value="Ribonuclease Inhibitor"/>
    <property type="match status" value="1"/>
</dbReference>
<keyword evidence="3 11" id="KW-0812">Transmembrane</keyword>
<feature type="compositionally biased region" description="Basic and acidic residues" evidence="10">
    <location>
        <begin position="85"/>
        <end position="103"/>
    </location>
</feature>
<proteinExistence type="predicted"/>
<evidence type="ECO:0000256" key="10">
    <source>
        <dbReference type="SAM" id="MobiDB-lite"/>
    </source>
</evidence>
<name>A0A0L9V723_PHAAN</name>
<dbReference type="STRING" id="3914.A0A0L9V723"/>
<evidence type="ECO:0000256" key="9">
    <source>
        <dbReference type="ARBA" id="ARBA00023180"/>
    </source>
</evidence>
<feature type="transmembrane region" description="Helical" evidence="11">
    <location>
        <begin position="151"/>
        <end position="179"/>
    </location>
</feature>
<dbReference type="GO" id="GO:0016020">
    <property type="term" value="C:membrane"/>
    <property type="evidence" value="ECO:0007669"/>
    <property type="project" value="UniProtKB-SubCell"/>
</dbReference>
<dbReference type="InterPro" id="IPR032675">
    <property type="entry name" value="LRR_dom_sf"/>
</dbReference>
<evidence type="ECO:0000256" key="6">
    <source>
        <dbReference type="ARBA" id="ARBA00022989"/>
    </source>
</evidence>
<feature type="region of interest" description="Disordered" evidence="10">
    <location>
        <begin position="83"/>
        <end position="108"/>
    </location>
</feature>
<dbReference type="EMBL" id="CM003378">
    <property type="protein sequence ID" value="KOM50732.1"/>
    <property type="molecule type" value="Genomic_DNA"/>
</dbReference>
<dbReference type="Proteomes" id="UP000053144">
    <property type="component" value="Chromosome 8"/>
</dbReference>
<keyword evidence="2" id="KW-0433">Leucine-rich repeat</keyword>
<evidence type="ECO:0000256" key="2">
    <source>
        <dbReference type="ARBA" id="ARBA00022614"/>
    </source>
</evidence>
<accession>A0A0L9V723</accession>
<keyword evidence="7 11" id="KW-0472">Membrane</keyword>
<dbReference type="SUPFAM" id="SSF52058">
    <property type="entry name" value="L domain-like"/>
    <property type="match status" value="1"/>
</dbReference>
<gene>
    <name evidence="12" type="ORF">LR48_Vigan08g155900</name>
</gene>
<evidence type="ECO:0000256" key="4">
    <source>
        <dbReference type="ARBA" id="ARBA00022729"/>
    </source>
</evidence>